<evidence type="ECO:0000313" key="3">
    <source>
        <dbReference type="Proteomes" id="UP000621210"/>
    </source>
</evidence>
<dbReference type="Proteomes" id="UP000621210">
    <property type="component" value="Unassembled WGS sequence"/>
</dbReference>
<dbReference type="Gene3D" id="3.30.1050.10">
    <property type="entry name" value="SCP2 sterol-binding domain"/>
    <property type="match status" value="1"/>
</dbReference>
<name>A0A926QUS2_9ACTN</name>
<dbReference type="InterPro" id="IPR036527">
    <property type="entry name" value="SCP2_sterol-bd_dom_sf"/>
</dbReference>
<evidence type="ECO:0000313" key="2">
    <source>
        <dbReference type="EMBL" id="MBD0423397.1"/>
    </source>
</evidence>
<protein>
    <submittedName>
        <fullName evidence="2">SCP2 sterol-binding domain-containing protein</fullName>
    </submittedName>
</protein>
<dbReference type="AlphaFoldDB" id="A0A926QUS2"/>
<proteinExistence type="predicted"/>
<dbReference type="InterPro" id="IPR003033">
    <property type="entry name" value="SCP2_sterol-bd_dom"/>
</dbReference>
<organism evidence="2 3">
    <name type="scientific">Streptomyces griseicoloratus</name>
    <dbReference type="NCBI Taxonomy" id="2752516"/>
    <lineage>
        <taxon>Bacteria</taxon>
        <taxon>Bacillati</taxon>
        <taxon>Actinomycetota</taxon>
        <taxon>Actinomycetes</taxon>
        <taxon>Kitasatosporales</taxon>
        <taxon>Streptomycetaceae</taxon>
        <taxon>Streptomyces</taxon>
    </lineage>
</organism>
<comment type="caution">
    <text evidence="2">The sequence shown here is derived from an EMBL/GenBank/DDBJ whole genome shotgun (WGS) entry which is preliminary data.</text>
</comment>
<gene>
    <name evidence="2" type="ORF">H0H10_30255</name>
</gene>
<dbReference type="Pfam" id="PF02036">
    <property type="entry name" value="SCP2"/>
    <property type="match status" value="1"/>
</dbReference>
<dbReference type="RefSeq" id="WP_188184331.1">
    <property type="nucleotide sequence ID" value="NZ_JACVQF010000222.1"/>
</dbReference>
<accession>A0A926QUS2</accession>
<evidence type="ECO:0000259" key="1">
    <source>
        <dbReference type="Pfam" id="PF02036"/>
    </source>
</evidence>
<keyword evidence="3" id="KW-1185">Reference proteome</keyword>
<reference evidence="2" key="1">
    <citation type="submission" date="2020-09" db="EMBL/GenBank/DDBJ databases">
        <title>Streptomyces grisecoloratus sp. nov., isolated from cotton soil.</title>
        <authorList>
            <person name="Xing L."/>
        </authorList>
    </citation>
    <scope>NUCLEOTIDE SEQUENCE</scope>
    <source>
        <strain evidence="2">TRM S81-3</strain>
    </source>
</reference>
<reference evidence="2" key="2">
    <citation type="submission" date="2020-09" db="EMBL/GenBank/DDBJ databases">
        <authorList>
            <person name="Luo X."/>
        </authorList>
    </citation>
    <scope>NUCLEOTIDE SEQUENCE</scope>
    <source>
        <strain evidence="2">TRM S81-3</strain>
    </source>
</reference>
<dbReference type="EMBL" id="JACVQF010000222">
    <property type="protein sequence ID" value="MBD0423397.1"/>
    <property type="molecule type" value="Genomic_DNA"/>
</dbReference>
<sequence>MPLDTRRFEEIKEAAGRRKEEEVFDFARAQAGGIAGLLDDVFGNMPEAFRADRAKGQEASFQYLIKTPDGVFEYFVEVSGGACRTGRGRVESPKLTTTVGLPTFLKLLTGRLNGMQAFLGGKVKLSGNTLYAAKFEHWFERPA</sequence>
<dbReference type="SUPFAM" id="SSF55718">
    <property type="entry name" value="SCP-like"/>
    <property type="match status" value="1"/>
</dbReference>
<feature type="domain" description="SCP2" evidence="1">
    <location>
        <begin position="51"/>
        <end position="139"/>
    </location>
</feature>